<protein>
    <submittedName>
        <fullName evidence="2">Uncharacterized protein</fullName>
    </submittedName>
</protein>
<feature type="region of interest" description="Disordered" evidence="1">
    <location>
        <begin position="57"/>
        <end position="85"/>
    </location>
</feature>
<gene>
    <name evidence="2" type="ORF">HD592_000231</name>
</gene>
<organism evidence="2 3">
    <name type="scientific">Schaalia hyovaginalis</name>
    <dbReference type="NCBI Taxonomy" id="29316"/>
    <lineage>
        <taxon>Bacteria</taxon>
        <taxon>Bacillati</taxon>
        <taxon>Actinomycetota</taxon>
        <taxon>Actinomycetes</taxon>
        <taxon>Actinomycetales</taxon>
        <taxon>Actinomycetaceae</taxon>
        <taxon>Schaalia</taxon>
    </lineage>
</organism>
<proteinExistence type="predicted"/>
<accession>A0A923IXT6</accession>
<name>A0A923IXT6_9ACTO</name>
<dbReference type="Proteomes" id="UP000617426">
    <property type="component" value="Unassembled WGS sequence"/>
</dbReference>
<comment type="caution">
    <text evidence="2">The sequence shown here is derived from an EMBL/GenBank/DDBJ whole genome shotgun (WGS) entry which is preliminary data.</text>
</comment>
<sequence>MLSSFMSPEFPFPTPASRHVQGAERHFLSHPTTQGCHSCTRADDIDIHAPLAPFTPSWRRRRDRGMSGAIAPEKSAYSSRRRLAA</sequence>
<evidence type="ECO:0000256" key="1">
    <source>
        <dbReference type="SAM" id="MobiDB-lite"/>
    </source>
</evidence>
<dbReference type="AlphaFoldDB" id="A0A923IXT6"/>
<keyword evidence="3" id="KW-1185">Reference proteome</keyword>
<evidence type="ECO:0000313" key="3">
    <source>
        <dbReference type="Proteomes" id="UP000617426"/>
    </source>
</evidence>
<dbReference type="EMBL" id="JACHMK010000001">
    <property type="protein sequence ID" value="MBB6333666.1"/>
    <property type="molecule type" value="Genomic_DNA"/>
</dbReference>
<evidence type="ECO:0000313" key="2">
    <source>
        <dbReference type="EMBL" id="MBB6333666.1"/>
    </source>
</evidence>
<reference evidence="2" key="1">
    <citation type="submission" date="2020-08" db="EMBL/GenBank/DDBJ databases">
        <title>Sequencing the genomes of 1000 actinobacteria strains.</title>
        <authorList>
            <person name="Klenk H.-P."/>
        </authorList>
    </citation>
    <scope>NUCLEOTIDE SEQUENCE</scope>
    <source>
        <strain evidence="2">DSM 10695</strain>
    </source>
</reference>